<keyword evidence="7 10" id="KW-0460">Magnesium</keyword>
<comment type="catalytic activity">
    <reaction evidence="9 10">
        <text>L-threonyl-[protein] + FAD = FMN-L-threonyl-[protein] + AMP + H(+)</text>
        <dbReference type="Rhea" id="RHEA:36847"/>
        <dbReference type="Rhea" id="RHEA-COMP:11060"/>
        <dbReference type="Rhea" id="RHEA-COMP:11061"/>
        <dbReference type="ChEBI" id="CHEBI:15378"/>
        <dbReference type="ChEBI" id="CHEBI:30013"/>
        <dbReference type="ChEBI" id="CHEBI:57692"/>
        <dbReference type="ChEBI" id="CHEBI:74257"/>
        <dbReference type="ChEBI" id="CHEBI:456215"/>
        <dbReference type="EC" id="2.7.1.180"/>
    </reaction>
</comment>
<keyword evidence="4 10" id="KW-0808">Transferase</keyword>
<evidence type="ECO:0000256" key="3">
    <source>
        <dbReference type="ARBA" id="ARBA00022630"/>
    </source>
</evidence>
<feature type="binding site" evidence="11">
    <location>
        <position position="275"/>
    </location>
    <ligand>
        <name>Mg(2+)</name>
        <dbReference type="ChEBI" id="CHEBI:18420"/>
    </ligand>
</feature>
<dbReference type="AlphaFoldDB" id="A0A9D1A7E6"/>
<dbReference type="SUPFAM" id="SSF143631">
    <property type="entry name" value="ApbE-like"/>
    <property type="match status" value="1"/>
</dbReference>
<organism evidence="13 14">
    <name type="scientific">Candidatus Avoscillospira stercoripullorum</name>
    <dbReference type="NCBI Taxonomy" id="2840709"/>
    <lineage>
        <taxon>Bacteria</taxon>
        <taxon>Bacillati</taxon>
        <taxon>Bacillota</taxon>
        <taxon>Clostridia</taxon>
        <taxon>Eubacteriales</taxon>
        <taxon>Oscillospiraceae</taxon>
        <taxon>Oscillospiraceae incertae sedis</taxon>
        <taxon>Candidatus Avoscillospira</taxon>
    </lineage>
</organism>
<dbReference type="InterPro" id="IPR003374">
    <property type="entry name" value="ApbE-like_sf"/>
</dbReference>
<proteinExistence type="inferred from homology"/>
<evidence type="ECO:0000256" key="6">
    <source>
        <dbReference type="ARBA" id="ARBA00022827"/>
    </source>
</evidence>
<dbReference type="Proteomes" id="UP000824258">
    <property type="component" value="Unassembled WGS sequence"/>
</dbReference>
<feature type="binding site" evidence="11">
    <location>
        <position position="271"/>
    </location>
    <ligand>
        <name>Mg(2+)</name>
        <dbReference type="ChEBI" id="CHEBI:18420"/>
    </ligand>
</feature>
<evidence type="ECO:0000256" key="4">
    <source>
        <dbReference type="ARBA" id="ARBA00022679"/>
    </source>
</evidence>
<comment type="similarity">
    <text evidence="10">Belongs to the ApbE family.</text>
</comment>
<dbReference type="EMBL" id="DVGD01000066">
    <property type="protein sequence ID" value="HIR09212.1"/>
    <property type="molecule type" value="Genomic_DNA"/>
</dbReference>
<dbReference type="GO" id="GO:0016740">
    <property type="term" value="F:transferase activity"/>
    <property type="evidence" value="ECO:0007669"/>
    <property type="project" value="UniProtKB-UniRule"/>
</dbReference>
<feature type="signal peptide" evidence="12">
    <location>
        <begin position="1"/>
        <end position="19"/>
    </location>
</feature>
<evidence type="ECO:0000256" key="9">
    <source>
        <dbReference type="ARBA" id="ARBA00048540"/>
    </source>
</evidence>
<evidence type="ECO:0000256" key="5">
    <source>
        <dbReference type="ARBA" id="ARBA00022723"/>
    </source>
</evidence>
<keyword evidence="5 10" id="KW-0479">Metal-binding</keyword>
<dbReference type="PANTHER" id="PTHR30040:SF2">
    <property type="entry name" value="FAD:PROTEIN FMN TRANSFERASE"/>
    <property type="match status" value="1"/>
</dbReference>
<evidence type="ECO:0000256" key="1">
    <source>
        <dbReference type="ARBA" id="ARBA00011955"/>
    </source>
</evidence>
<evidence type="ECO:0000256" key="2">
    <source>
        <dbReference type="ARBA" id="ARBA00016337"/>
    </source>
</evidence>
<sequence>MKKILFCVLLLSVCCSCTASPVKTTFFAMDTVMTLELYGDKAALDAAKEEILRLDSLFSIGEEESDISRLNNHGEAEIAPETAQVLACGQEISQATGGALELTIAPLVDCWGWYEGNTAVPDADALSQALSLVDGSGLILKGNQASLSRSGMAVDLGCIAKGYTASHVAQMLSELGISSALINLGGNVQTLGTKPDGSDWVIGIADAGDPAAYLATLSVSDCAVVTSGDYQRYFEEDGRRYHHILDPKTGYPTDNGLHSVTVVCEDGTLADGLSTALFVMGLSQAEAFWRSGVYEFEAVFQADEGLFVTAGLADSIQTSAEFEVIAP</sequence>
<accession>A0A9D1A7E6</accession>
<evidence type="ECO:0000313" key="13">
    <source>
        <dbReference type="EMBL" id="HIR09212.1"/>
    </source>
</evidence>
<dbReference type="GO" id="GO:0046872">
    <property type="term" value="F:metal ion binding"/>
    <property type="evidence" value="ECO:0007669"/>
    <property type="project" value="UniProtKB-UniRule"/>
</dbReference>
<evidence type="ECO:0000256" key="12">
    <source>
        <dbReference type="SAM" id="SignalP"/>
    </source>
</evidence>
<dbReference type="PANTHER" id="PTHR30040">
    <property type="entry name" value="THIAMINE BIOSYNTHESIS LIPOPROTEIN APBE"/>
    <property type="match status" value="1"/>
</dbReference>
<keyword evidence="3 10" id="KW-0285">Flavoprotein</keyword>
<dbReference type="PIRSF" id="PIRSF006268">
    <property type="entry name" value="ApbE"/>
    <property type="match status" value="1"/>
</dbReference>
<evidence type="ECO:0000313" key="14">
    <source>
        <dbReference type="Proteomes" id="UP000824258"/>
    </source>
</evidence>
<evidence type="ECO:0000256" key="8">
    <source>
        <dbReference type="ARBA" id="ARBA00031306"/>
    </source>
</evidence>
<dbReference type="EC" id="2.7.1.180" evidence="1 10"/>
<evidence type="ECO:0000256" key="10">
    <source>
        <dbReference type="PIRNR" id="PIRNR006268"/>
    </source>
</evidence>
<comment type="cofactor">
    <cofactor evidence="11">
        <name>Mg(2+)</name>
        <dbReference type="ChEBI" id="CHEBI:18420"/>
    </cofactor>
    <cofactor evidence="11">
        <name>Mn(2+)</name>
        <dbReference type="ChEBI" id="CHEBI:29035"/>
    </cofactor>
    <text evidence="11">Magnesium. Can also use manganese.</text>
</comment>
<feature type="chain" id="PRO_5039897268" description="FAD:protein FMN transferase" evidence="12">
    <location>
        <begin position="20"/>
        <end position="327"/>
    </location>
</feature>
<comment type="caution">
    <text evidence="13">The sequence shown here is derived from an EMBL/GenBank/DDBJ whole genome shotgun (WGS) entry which is preliminary data.</text>
</comment>
<gene>
    <name evidence="13" type="ORF">IAA70_02280</name>
</gene>
<keyword evidence="6 10" id="KW-0274">FAD</keyword>
<name>A0A9D1A7E6_9FIRM</name>
<evidence type="ECO:0000256" key="7">
    <source>
        <dbReference type="ARBA" id="ARBA00022842"/>
    </source>
</evidence>
<evidence type="ECO:0000256" key="11">
    <source>
        <dbReference type="PIRSR" id="PIRSR006268-2"/>
    </source>
</evidence>
<dbReference type="Pfam" id="PF02424">
    <property type="entry name" value="ApbE"/>
    <property type="match status" value="1"/>
</dbReference>
<dbReference type="InterPro" id="IPR024932">
    <property type="entry name" value="ApbE"/>
</dbReference>
<reference evidence="13" key="2">
    <citation type="journal article" date="2021" name="PeerJ">
        <title>Extensive microbial diversity within the chicken gut microbiome revealed by metagenomics and culture.</title>
        <authorList>
            <person name="Gilroy R."/>
            <person name="Ravi A."/>
            <person name="Getino M."/>
            <person name="Pursley I."/>
            <person name="Horton D.L."/>
            <person name="Alikhan N.F."/>
            <person name="Baker D."/>
            <person name="Gharbi K."/>
            <person name="Hall N."/>
            <person name="Watson M."/>
            <person name="Adriaenssens E.M."/>
            <person name="Foster-Nyarko E."/>
            <person name="Jarju S."/>
            <person name="Secka A."/>
            <person name="Antonio M."/>
            <person name="Oren A."/>
            <person name="Chaudhuri R.R."/>
            <person name="La Ragione R."/>
            <person name="Hildebrand F."/>
            <person name="Pallen M.J."/>
        </authorList>
    </citation>
    <scope>NUCLEOTIDE SEQUENCE</scope>
    <source>
        <strain evidence="13">ChiHjej9B8-7071</strain>
    </source>
</reference>
<reference evidence="13" key="1">
    <citation type="submission" date="2020-10" db="EMBL/GenBank/DDBJ databases">
        <authorList>
            <person name="Gilroy R."/>
        </authorList>
    </citation>
    <scope>NUCLEOTIDE SEQUENCE</scope>
    <source>
        <strain evidence="13">ChiHjej9B8-7071</strain>
    </source>
</reference>
<keyword evidence="12" id="KW-0732">Signal</keyword>
<protein>
    <recommendedName>
        <fullName evidence="2 10">FAD:protein FMN transferase</fullName>
        <ecNumber evidence="1 10">2.7.1.180</ecNumber>
    </recommendedName>
    <alternativeName>
        <fullName evidence="8 10">Flavin transferase</fullName>
    </alternativeName>
</protein>
<dbReference type="Gene3D" id="3.10.520.10">
    <property type="entry name" value="ApbE-like domains"/>
    <property type="match status" value="1"/>
</dbReference>